<dbReference type="InterPro" id="IPR009057">
    <property type="entry name" value="Homeodomain-like_sf"/>
</dbReference>
<dbReference type="CDD" id="cd17536">
    <property type="entry name" value="REC_YesN-like"/>
    <property type="match status" value="1"/>
</dbReference>
<dbReference type="InterPro" id="IPR018060">
    <property type="entry name" value="HTH_AraC"/>
</dbReference>
<feature type="domain" description="Response regulatory" evidence="10">
    <location>
        <begin position="3"/>
        <end position="120"/>
    </location>
</feature>
<dbReference type="AlphaFoldDB" id="A0A3D9I7E8"/>
<dbReference type="PANTHER" id="PTHR42713">
    <property type="entry name" value="HISTIDINE KINASE-RELATED"/>
    <property type="match status" value="1"/>
</dbReference>
<keyword evidence="4" id="KW-0902">Two-component regulatory system</keyword>
<evidence type="ECO:0000256" key="5">
    <source>
        <dbReference type="ARBA" id="ARBA00023015"/>
    </source>
</evidence>
<dbReference type="InterPro" id="IPR020449">
    <property type="entry name" value="Tscrpt_reg_AraC-type_HTH"/>
</dbReference>
<evidence type="ECO:0000256" key="8">
    <source>
        <dbReference type="PROSITE-ProRule" id="PRU00169"/>
    </source>
</evidence>
<comment type="subcellular location">
    <subcellularLocation>
        <location evidence="1">Cytoplasm</location>
    </subcellularLocation>
</comment>
<dbReference type="GO" id="GO:0003700">
    <property type="term" value="F:DNA-binding transcription factor activity"/>
    <property type="evidence" value="ECO:0007669"/>
    <property type="project" value="InterPro"/>
</dbReference>
<evidence type="ECO:0000256" key="7">
    <source>
        <dbReference type="ARBA" id="ARBA00023163"/>
    </source>
</evidence>
<dbReference type="EMBL" id="QRDZ01000036">
    <property type="protein sequence ID" value="RED57459.1"/>
    <property type="molecule type" value="Genomic_DNA"/>
</dbReference>
<feature type="modified residue" description="4-aspartylphosphate" evidence="8">
    <location>
        <position position="55"/>
    </location>
</feature>
<name>A0A3D9I7E8_9BACL</name>
<gene>
    <name evidence="11" type="ORF">DFP98_13613</name>
</gene>
<dbReference type="GO" id="GO:0005737">
    <property type="term" value="C:cytoplasm"/>
    <property type="evidence" value="ECO:0007669"/>
    <property type="project" value="UniProtKB-SubCell"/>
</dbReference>
<keyword evidence="3 8" id="KW-0597">Phosphoprotein</keyword>
<dbReference type="Gene3D" id="1.10.10.60">
    <property type="entry name" value="Homeodomain-like"/>
    <property type="match status" value="2"/>
</dbReference>
<proteinExistence type="predicted"/>
<keyword evidence="5" id="KW-0805">Transcription regulation</keyword>
<dbReference type="PANTHER" id="PTHR42713:SF3">
    <property type="entry name" value="TRANSCRIPTIONAL REGULATORY PROTEIN HPTR"/>
    <property type="match status" value="1"/>
</dbReference>
<dbReference type="SUPFAM" id="SSF52172">
    <property type="entry name" value="CheY-like"/>
    <property type="match status" value="1"/>
</dbReference>
<evidence type="ECO:0000256" key="6">
    <source>
        <dbReference type="ARBA" id="ARBA00023125"/>
    </source>
</evidence>
<sequence length="535" mass="60578">MPKLLIVDDDEYIRNGLKHLIDWENLGIEIVGEAEGGNEGYAMFLSKAPHLVLTDIRMPGGNGLELMEKIREKNWNTHLIVLSGYDDFSYVRQAMKYQVEDYLLKPVDPGELEEIAKSCVEQIESRWMDEQIRRETFQLLRNNVLNRWVENRIEDEQLREKLDFLKIRVAHTRLIQAAVIGWKDAREGELTEAERNFRSFAIYNAMDELLAEAGKGVAFLNAGQQIVCLLFGEGKDAEAFADANLAWLRSASEKCSGLLKTPWYCAIGKPAERLHLAHVSYGDALRLLDGMEQTGPAQCADRRSLAAASAEAGHEASDHGQIVPALAAGRREEWESALERDFAASLEQDDPLAAAKYIASEWIATVKEALRLLRAEDARQRLPEELFARPFASATVPAIRQDVLRLLEAVDEIVRELSSQEKNRLTVETERYLREHFREELTLQMVANELHVSPIYLGRLFKAETGEFFSDYLNRLRLEDAMQQLAGTSLKASEIASLCGFSDSNYFFRKFKQKIGMSPTEYRTAAAAGMRGELQ</sequence>
<dbReference type="SUPFAM" id="SSF46689">
    <property type="entry name" value="Homeodomain-like"/>
    <property type="match status" value="2"/>
</dbReference>
<dbReference type="GO" id="GO:0043565">
    <property type="term" value="F:sequence-specific DNA binding"/>
    <property type="evidence" value="ECO:0007669"/>
    <property type="project" value="InterPro"/>
</dbReference>
<evidence type="ECO:0000256" key="3">
    <source>
        <dbReference type="ARBA" id="ARBA00022553"/>
    </source>
</evidence>
<dbReference type="Proteomes" id="UP000256977">
    <property type="component" value="Unassembled WGS sequence"/>
</dbReference>
<dbReference type="GO" id="GO:0000160">
    <property type="term" value="P:phosphorelay signal transduction system"/>
    <property type="evidence" value="ECO:0007669"/>
    <property type="project" value="UniProtKB-KW"/>
</dbReference>
<evidence type="ECO:0000259" key="9">
    <source>
        <dbReference type="PROSITE" id="PS01124"/>
    </source>
</evidence>
<dbReference type="SMART" id="SM00342">
    <property type="entry name" value="HTH_ARAC"/>
    <property type="match status" value="1"/>
</dbReference>
<dbReference type="InterPro" id="IPR011006">
    <property type="entry name" value="CheY-like_superfamily"/>
</dbReference>
<reference evidence="11 12" key="1">
    <citation type="submission" date="2018-07" db="EMBL/GenBank/DDBJ databases">
        <title>Genomic Encyclopedia of Type Strains, Phase III (KMG-III): the genomes of soil and plant-associated and newly described type strains.</title>
        <authorList>
            <person name="Whitman W."/>
        </authorList>
    </citation>
    <scope>NUCLEOTIDE SEQUENCE [LARGE SCALE GENOMIC DNA]</scope>
    <source>
        <strain evidence="11 12">CECT 7287</strain>
    </source>
</reference>
<evidence type="ECO:0000259" key="10">
    <source>
        <dbReference type="PROSITE" id="PS50110"/>
    </source>
</evidence>
<dbReference type="PRINTS" id="PR00032">
    <property type="entry name" value="HTHARAC"/>
</dbReference>
<comment type="caution">
    <text evidence="11">The sequence shown here is derived from an EMBL/GenBank/DDBJ whole genome shotgun (WGS) entry which is preliminary data.</text>
</comment>
<dbReference type="Pfam" id="PF00072">
    <property type="entry name" value="Response_reg"/>
    <property type="match status" value="1"/>
</dbReference>
<evidence type="ECO:0000256" key="4">
    <source>
        <dbReference type="ARBA" id="ARBA00023012"/>
    </source>
</evidence>
<dbReference type="SMART" id="SM00448">
    <property type="entry name" value="REC"/>
    <property type="match status" value="1"/>
</dbReference>
<dbReference type="InterPro" id="IPR051552">
    <property type="entry name" value="HptR"/>
</dbReference>
<keyword evidence="12" id="KW-1185">Reference proteome</keyword>
<dbReference type="PROSITE" id="PS01124">
    <property type="entry name" value="HTH_ARAC_FAMILY_2"/>
    <property type="match status" value="1"/>
</dbReference>
<accession>A0A3D9I7E8</accession>
<protein>
    <submittedName>
        <fullName evidence="11">Helix-turn-helix protein</fullName>
    </submittedName>
</protein>
<dbReference type="Gene3D" id="3.40.50.2300">
    <property type="match status" value="1"/>
</dbReference>
<dbReference type="OrthoDB" id="9788446at2"/>
<evidence type="ECO:0000256" key="2">
    <source>
        <dbReference type="ARBA" id="ARBA00022490"/>
    </source>
</evidence>
<keyword evidence="2" id="KW-0963">Cytoplasm</keyword>
<dbReference type="InterPro" id="IPR001789">
    <property type="entry name" value="Sig_transdc_resp-reg_receiver"/>
</dbReference>
<evidence type="ECO:0000313" key="12">
    <source>
        <dbReference type="Proteomes" id="UP000256977"/>
    </source>
</evidence>
<feature type="domain" description="HTH araC/xylS-type" evidence="9">
    <location>
        <begin position="427"/>
        <end position="525"/>
    </location>
</feature>
<evidence type="ECO:0000256" key="1">
    <source>
        <dbReference type="ARBA" id="ARBA00004496"/>
    </source>
</evidence>
<evidence type="ECO:0000313" key="11">
    <source>
        <dbReference type="EMBL" id="RED57459.1"/>
    </source>
</evidence>
<dbReference type="Pfam" id="PF17853">
    <property type="entry name" value="GGDEF_2"/>
    <property type="match status" value="1"/>
</dbReference>
<dbReference type="RefSeq" id="WP_116064663.1">
    <property type="nucleotide sequence ID" value="NZ_QRDZ01000036.1"/>
</dbReference>
<dbReference type="InterPro" id="IPR041522">
    <property type="entry name" value="CdaR_GGDEF"/>
</dbReference>
<keyword evidence="6" id="KW-0238">DNA-binding</keyword>
<dbReference type="Pfam" id="PF12833">
    <property type="entry name" value="HTH_18"/>
    <property type="match status" value="1"/>
</dbReference>
<organism evidence="11 12">
    <name type="scientific">Cohnella phaseoli</name>
    <dbReference type="NCBI Taxonomy" id="456490"/>
    <lineage>
        <taxon>Bacteria</taxon>
        <taxon>Bacillati</taxon>
        <taxon>Bacillota</taxon>
        <taxon>Bacilli</taxon>
        <taxon>Bacillales</taxon>
        <taxon>Paenibacillaceae</taxon>
        <taxon>Cohnella</taxon>
    </lineage>
</organism>
<dbReference type="PROSITE" id="PS50110">
    <property type="entry name" value="RESPONSE_REGULATORY"/>
    <property type="match status" value="1"/>
</dbReference>
<keyword evidence="7" id="KW-0804">Transcription</keyword>